<dbReference type="InterPro" id="IPR036409">
    <property type="entry name" value="Aldolase_II/adducin_N_sf"/>
</dbReference>
<dbReference type="SMART" id="SM01007">
    <property type="entry name" value="Aldolase_II"/>
    <property type="match status" value="1"/>
</dbReference>
<dbReference type="InterPro" id="IPR001303">
    <property type="entry name" value="Aldolase_II/adducin_N"/>
</dbReference>
<keyword evidence="3" id="KW-1185">Reference proteome</keyword>
<dbReference type="PANTHER" id="PTHR10672">
    <property type="entry name" value="ADDUCIN"/>
    <property type="match status" value="1"/>
</dbReference>
<dbReference type="Pfam" id="PF00596">
    <property type="entry name" value="Aldolase_II"/>
    <property type="match status" value="2"/>
</dbReference>
<protein>
    <submittedName>
        <fullName evidence="2">Putative Meiotically up-regulated gene 14 protein</fullName>
    </submittedName>
</protein>
<name>H0ED38_GLAL7</name>
<gene>
    <name evidence="2" type="ORF">M7I_0338</name>
</gene>
<reference evidence="2 3" key="1">
    <citation type="journal article" date="2012" name="Eukaryot. Cell">
        <title>Genome sequence of the fungus Glarea lozoyensis: the first genome sequence of a species from the Helotiaceae family.</title>
        <authorList>
            <person name="Youssar L."/>
            <person name="Gruening B.A."/>
            <person name="Erxleben A."/>
            <person name="Guenther S."/>
            <person name="Huettel W."/>
        </authorList>
    </citation>
    <scope>NUCLEOTIDE SEQUENCE [LARGE SCALE GENOMIC DNA]</scope>
    <source>
        <strain evidence="3">ATCC 74030 / MF5533</strain>
    </source>
</reference>
<evidence type="ECO:0000259" key="1">
    <source>
        <dbReference type="SMART" id="SM01007"/>
    </source>
</evidence>
<dbReference type="PANTHER" id="PTHR10672:SF25">
    <property type="entry name" value="MEIOTICALLY UP-REGULATED GENE 14 PROTEIN"/>
    <property type="match status" value="1"/>
</dbReference>
<accession>H0ED38</accession>
<dbReference type="SUPFAM" id="SSF53639">
    <property type="entry name" value="AraD/HMP-PK domain-like"/>
    <property type="match status" value="1"/>
</dbReference>
<dbReference type="InParanoid" id="H0ED38"/>
<evidence type="ECO:0000313" key="3">
    <source>
        <dbReference type="Proteomes" id="UP000005446"/>
    </source>
</evidence>
<feature type="domain" description="Class II aldolase/adducin N-terminal" evidence="1">
    <location>
        <begin position="58"/>
        <end position="212"/>
    </location>
</feature>
<dbReference type="OrthoDB" id="3238794at2759"/>
<sequence>MAPSATHQISTVATDLKKDVAVSKQPEVHVHGGEDKTPLEAISHGPIIMEEHRRHILIHMAAVFRDFSRKGFTEGMSGHISVRDPEFPHYIWMNPLGKHFGLMTAGDMICLDYYSGKVVGGNNLAQMYTLFVMLTQTQVVPDICYLYDSIAVYASYGGIVFAAEEGENIAAALGPKNKAAILLNHGLLSVGSTVDEAGFLFGLLDRGCTIQLQVEAAMRGNPDLKKHIVSDEEAAYNMKMASEKNSLYAEMQPDLEYEFAMAGEGVIEKGVDGMRIWGDAQE</sequence>
<dbReference type="InterPro" id="IPR051017">
    <property type="entry name" value="Aldolase-II_Adducin_sf"/>
</dbReference>
<organism evidence="2 3">
    <name type="scientific">Glarea lozoyensis (strain ATCC 74030 / MF5533)</name>
    <dbReference type="NCBI Taxonomy" id="1104152"/>
    <lineage>
        <taxon>Eukaryota</taxon>
        <taxon>Fungi</taxon>
        <taxon>Dikarya</taxon>
        <taxon>Ascomycota</taxon>
        <taxon>Pezizomycotina</taxon>
        <taxon>Leotiomycetes</taxon>
        <taxon>Helotiales</taxon>
        <taxon>Helotiaceae</taxon>
        <taxon>Glarea</taxon>
    </lineage>
</organism>
<proteinExistence type="predicted"/>
<dbReference type="GO" id="GO:0051015">
    <property type="term" value="F:actin filament binding"/>
    <property type="evidence" value="ECO:0007669"/>
    <property type="project" value="TreeGrafter"/>
</dbReference>
<dbReference type="EMBL" id="AGUE01000006">
    <property type="protein sequence ID" value="EHL03692.1"/>
    <property type="molecule type" value="Genomic_DNA"/>
</dbReference>
<evidence type="ECO:0000313" key="2">
    <source>
        <dbReference type="EMBL" id="EHL03692.1"/>
    </source>
</evidence>
<dbReference type="Gene3D" id="3.40.225.10">
    <property type="entry name" value="Class II aldolase/adducin N-terminal domain"/>
    <property type="match status" value="2"/>
</dbReference>
<dbReference type="AlphaFoldDB" id="H0ED38"/>
<dbReference type="Proteomes" id="UP000005446">
    <property type="component" value="Unassembled WGS sequence"/>
</dbReference>
<comment type="caution">
    <text evidence="2">The sequence shown here is derived from an EMBL/GenBank/DDBJ whole genome shotgun (WGS) entry which is preliminary data.</text>
</comment>
<dbReference type="HOGENOM" id="CLU_006033_1_2_1"/>
<dbReference type="GO" id="GO:0005856">
    <property type="term" value="C:cytoskeleton"/>
    <property type="evidence" value="ECO:0007669"/>
    <property type="project" value="TreeGrafter"/>
</dbReference>